<dbReference type="Proteomes" id="UP000242015">
    <property type="component" value="Unassembled WGS sequence"/>
</dbReference>
<protein>
    <submittedName>
        <fullName evidence="1">Uncharacterized protein</fullName>
    </submittedName>
</protein>
<dbReference type="AlphaFoldDB" id="A0A2R6C652"/>
<evidence type="ECO:0000313" key="1">
    <source>
        <dbReference type="EMBL" id="PSO06367.1"/>
    </source>
</evidence>
<dbReference type="Gene3D" id="1.10.1220.10">
    <property type="entry name" value="Met repressor-like"/>
    <property type="match status" value="1"/>
</dbReference>
<dbReference type="InterPro" id="IPR013321">
    <property type="entry name" value="Arc_rbn_hlx_hlx"/>
</dbReference>
<sequence length="67" mass="7878">MLSVIVVIEEGVYLKLKEMAEEKKISVASIIREILASYFRIEDNTKNYSKTKIANRRDLYGDKAYYR</sequence>
<name>A0A2R6C652_9ARCH</name>
<gene>
    <name evidence="1" type="ORF">B9Q04_16395</name>
</gene>
<dbReference type="GO" id="GO:0006355">
    <property type="term" value="P:regulation of DNA-templated transcription"/>
    <property type="evidence" value="ECO:0007669"/>
    <property type="project" value="InterPro"/>
</dbReference>
<dbReference type="EMBL" id="NEXF01000513">
    <property type="protein sequence ID" value="PSO06367.1"/>
    <property type="molecule type" value="Genomic_DNA"/>
</dbReference>
<proteinExistence type="predicted"/>
<reference evidence="1 2" key="1">
    <citation type="submission" date="2017-04" db="EMBL/GenBank/DDBJ databases">
        <title>Novel microbial lineages endemic to geothermal iron-oxide mats fill important gaps in the evolutionary history of Archaea.</title>
        <authorList>
            <person name="Jay Z.J."/>
            <person name="Beam J.P."/>
            <person name="Dlakic M."/>
            <person name="Rusch D.B."/>
            <person name="Kozubal M.A."/>
            <person name="Inskeep W.P."/>
        </authorList>
    </citation>
    <scope>NUCLEOTIDE SEQUENCE [LARGE SCALE GENOMIC DNA]</scope>
    <source>
        <strain evidence="1">BE_D</strain>
    </source>
</reference>
<feature type="non-terminal residue" evidence="1">
    <location>
        <position position="67"/>
    </location>
</feature>
<accession>A0A2R6C652</accession>
<organism evidence="1 2">
    <name type="scientific">Candidatus Marsarchaeota G2 archaeon BE_D</name>
    <dbReference type="NCBI Taxonomy" id="1978158"/>
    <lineage>
        <taxon>Archaea</taxon>
        <taxon>Candidatus Marsarchaeota</taxon>
        <taxon>Candidatus Marsarchaeota group 2</taxon>
    </lineage>
</organism>
<evidence type="ECO:0000313" key="2">
    <source>
        <dbReference type="Proteomes" id="UP000242015"/>
    </source>
</evidence>
<comment type="caution">
    <text evidence="1">The sequence shown here is derived from an EMBL/GenBank/DDBJ whole genome shotgun (WGS) entry which is preliminary data.</text>
</comment>